<keyword evidence="2" id="KW-1133">Transmembrane helix</keyword>
<feature type="transmembrane region" description="Helical" evidence="2">
    <location>
        <begin position="248"/>
        <end position="267"/>
    </location>
</feature>
<evidence type="ECO:0000313" key="5">
    <source>
        <dbReference type="Proteomes" id="UP000683360"/>
    </source>
</evidence>
<keyword evidence="3" id="KW-0732">Signal</keyword>
<proteinExistence type="predicted"/>
<feature type="chain" id="PRO_5035917618" evidence="3">
    <location>
        <begin position="24"/>
        <end position="595"/>
    </location>
</feature>
<accession>A0A8S3T8D5</accession>
<feature type="signal peptide" evidence="3">
    <location>
        <begin position="1"/>
        <end position="23"/>
    </location>
</feature>
<protein>
    <submittedName>
        <fullName evidence="4">Uncharacterized protein</fullName>
    </submittedName>
</protein>
<evidence type="ECO:0000256" key="3">
    <source>
        <dbReference type="SAM" id="SignalP"/>
    </source>
</evidence>
<evidence type="ECO:0000256" key="2">
    <source>
        <dbReference type="SAM" id="Phobius"/>
    </source>
</evidence>
<evidence type="ECO:0000313" key="4">
    <source>
        <dbReference type="EMBL" id="CAG2230160.1"/>
    </source>
</evidence>
<name>A0A8S3T8D5_MYTED</name>
<keyword evidence="2" id="KW-0812">Transmembrane</keyword>
<feature type="transmembrane region" description="Helical" evidence="2">
    <location>
        <begin position="417"/>
        <end position="437"/>
    </location>
</feature>
<comment type="caution">
    <text evidence="4">The sequence shown here is derived from an EMBL/GenBank/DDBJ whole genome shotgun (WGS) entry which is preliminary data.</text>
</comment>
<dbReference type="EMBL" id="CAJPWZ010002053">
    <property type="protein sequence ID" value="CAG2230160.1"/>
    <property type="molecule type" value="Genomic_DNA"/>
</dbReference>
<dbReference type="AlphaFoldDB" id="A0A8S3T8D5"/>
<evidence type="ECO:0000256" key="1">
    <source>
        <dbReference type="SAM" id="MobiDB-lite"/>
    </source>
</evidence>
<gene>
    <name evidence="4" type="ORF">MEDL_43033</name>
</gene>
<dbReference type="OrthoDB" id="6160294at2759"/>
<feature type="compositionally biased region" description="Polar residues" evidence="1">
    <location>
        <begin position="343"/>
        <end position="360"/>
    </location>
</feature>
<feature type="transmembrane region" description="Helical" evidence="2">
    <location>
        <begin position="452"/>
        <end position="469"/>
    </location>
</feature>
<reference evidence="4" key="1">
    <citation type="submission" date="2021-03" db="EMBL/GenBank/DDBJ databases">
        <authorList>
            <person name="Bekaert M."/>
        </authorList>
    </citation>
    <scope>NUCLEOTIDE SEQUENCE</scope>
</reference>
<sequence>MKYWHAKKLSAYTVILCVVKVVMLPLPRTPKQSTENIITNFEFKENTGFLEEPSNYCHLNLSIEDTIKAKEKFEEEMLKDENIFAFYIYLSKPPELTTNKLDEYIGNDEARNKWNGLQEWFWVKQDMKYYTLNLPIDLDALTFRISRYGTQNIDIRWTLGTNCHKNNTISYKNETQIILNYIWTNIIGNKSKSYICHRNFDKDINDLEILWWLTTVWVGYDFDCFKINSLKEGIVESVLISKNDMTKMLAIVICFVGFMHPFIWYIFESVQLRKKHEIFCYYEDVIDSEKPYGLVRGLRKFLYSGDRENNESGGQPLSLNADNPVNAADEDITNDTLLKQPVNPEQPQNALTDGPTGQSESEPTIAILDVIEYVPIFRFSVVITLIICSMHLYKLTDMDNEMFKEKGYFNFPQKRKFFVVVKTSLTIVFLVVTFLMLRETGKLDNSKYLNEFVSYLMILISPKIVSIFSQSNPNEDIQKHKEEIKTLISVYNKKGKNNKSNDKQYEGDFCWQKVKNIFGKNEGEIQKSNDEKNEGAIQKSKDEKNEVKKWFEVFKAVFCQWHLTIDQNEILSLDGKVTEVGGCSTCSPNNSYEEI</sequence>
<keyword evidence="5" id="KW-1185">Reference proteome</keyword>
<keyword evidence="2" id="KW-0472">Membrane</keyword>
<dbReference type="Proteomes" id="UP000683360">
    <property type="component" value="Unassembled WGS sequence"/>
</dbReference>
<organism evidence="4 5">
    <name type="scientific">Mytilus edulis</name>
    <name type="common">Blue mussel</name>
    <dbReference type="NCBI Taxonomy" id="6550"/>
    <lineage>
        <taxon>Eukaryota</taxon>
        <taxon>Metazoa</taxon>
        <taxon>Spiralia</taxon>
        <taxon>Lophotrochozoa</taxon>
        <taxon>Mollusca</taxon>
        <taxon>Bivalvia</taxon>
        <taxon>Autobranchia</taxon>
        <taxon>Pteriomorphia</taxon>
        <taxon>Mytilida</taxon>
        <taxon>Mytiloidea</taxon>
        <taxon>Mytilidae</taxon>
        <taxon>Mytilinae</taxon>
        <taxon>Mytilus</taxon>
    </lineage>
</organism>
<feature type="region of interest" description="Disordered" evidence="1">
    <location>
        <begin position="339"/>
        <end position="360"/>
    </location>
</feature>
<feature type="transmembrane region" description="Helical" evidence="2">
    <location>
        <begin position="376"/>
        <end position="396"/>
    </location>
</feature>